<gene>
    <name evidence="8" type="ORF">BE21_52810</name>
</gene>
<accession>A0A150TF16</accession>
<sequence>MPAMKTCPQCHQRYPAESTFCFIDGSSLVSEKDPRIGMSIAGRYVIEQALGIGGMATVYRAYNKLIGTPCAIKILNREFAQDTTTRERFRREARHAQRLAHPNIIEIFDQGDTDDGLPFLVMELLQGTSLADVVERSRVPLARALPIWVQMARALGRAHDFDVVHRDLKPENVFLLKGDWVKLLDFGIARCAQDARLTNLGEIFGTPQYMAPERSTTIDAGPPADLYSLGVIMFEMITQRLPFDAPDPASWILKHLNEQPPHLQELAPEMPDALDRLVNALMAKDPSARPVDAYRVLAELEEIAAASGIALPPPPEAMPRDSAVRSRGAGRDPWVSRLELFEKMTARAFGASAPAEIQRQLEGLRGLVREHVELRSRALDEQRRLEGVAEEWRDGRLQIGRAMDALTVDASLTREEARSFRARVAPLNAATQAFVPAVLSAHKEAVRWEGRSGFAEPYLELAASYRRLAELVEGWYASRKADYEAESEAIAREHEVAEVDAQIKKLRERLEELDRQLEARRRESQERIAEIGRRADQLDAELLHLASRFCAPLRSKPELGTLFVELERLAG</sequence>
<feature type="domain" description="Protein kinase" evidence="7">
    <location>
        <begin position="44"/>
        <end position="303"/>
    </location>
</feature>
<dbReference type="PROSITE" id="PS00107">
    <property type="entry name" value="PROTEIN_KINASE_ATP"/>
    <property type="match status" value="1"/>
</dbReference>
<evidence type="ECO:0000313" key="9">
    <source>
        <dbReference type="Proteomes" id="UP000075502"/>
    </source>
</evidence>
<dbReference type="GO" id="GO:0005524">
    <property type="term" value="F:ATP binding"/>
    <property type="evidence" value="ECO:0007669"/>
    <property type="project" value="UniProtKB-UniRule"/>
</dbReference>
<dbReference type="PANTHER" id="PTHR43289">
    <property type="entry name" value="MITOGEN-ACTIVATED PROTEIN KINASE KINASE KINASE 20-RELATED"/>
    <property type="match status" value="1"/>
</dbReference>
<proteinExistence type="predicted"/>
<comment type="caution">
    <text evidence="8">The sequence shown here is derived from an EMBL/GenBank/DDBJ whole genome shotgun (WGS) entry which is preliminary data.</text>
</comment>
<dbReference type="SMART" id="SM00220">
    <property type="entry name" value="S_TKc"/>
    <property type="match status" value="1"/>
</dbReference>
<organism evidence="8 9">
    <name type="scientific">Sorangium cellulosum</name>
    <name type="common">Polyangium cellulosum</name>
    <dbReference type="NCBI Taxonomy" id="56"/>
    <lineage>
        <taxon>Bacteria</taxon>
        <taxon>Pseudomonadati</taxon>
        <taxon>Myxococcota</taxon>
        <taxon>Polyangia</taxon>
        <taxon>Polyangiales</taxon>
        <taxon>Polyangiaceae</taxon>
        <taxon>Sorangium</taxon>
    </lineage>
</organism>
<dbReference type="InterPro" id="IPR000719">
    <property type="entry name" value="Prot_kinase_dom"/>
</dbReference>
<dbReference type="PANTHER" id="PTHR43289:SF34">
    <property type="entry name" value="SERINE_THREONINE-PROTEIN KINASE YBDM-RELATED"/>
    <property type="match status" value="1"/>
</dbReference>
<feature type="coiled-coil region" evidence="6">
    <location>
        <begin position="496"/>
        <end position="541"/>
    </location>
</feature>
<evidence type="ECO:0000256" key="4">
    <source>
        <dbReference type="ARBA" id="ARBA00022840"/>
    </source>
</evidence>
<dbReference type="CDD" id="cd14014">
    <property type="entry name" value="STKc_PknB_like"/>
    <property type="match status" value="1"/>
</dbReference>
<evidence type="ECO:0000256" key="5">
    <source>
        <dbReference type="PROSITE-ProRule" id="PRU10141"/>
    </source>
</evidence>
<reference evidence="8 9" key="1">
    <citation type="submission" date="2014-02" db="EMBL/GenBank/DDBJ databases">
        <title>The small core and large imbalanced accessory genome model reveals a collaborative survival strategy of Sorangium cellulosum strains in nature.</title>
        <authorList>
            <person name="Han K."/>
            <person name="Peng R."/>
            <person name="Blom J."/>
            <person name="Li Y.-Z."/>
        </authorList>
    </citation>
    <scope>NUCLEOTIDE SEQUENCE [LARGE SCALE GENOMIC DNA]</scope>
    <source>
        <strain evidence="8 9">So0007-03</strain>
    </source>
</reference>
<evidence type="ECO:0000313" key="8">
    <source>
        <dbReference type="EMBL" id="KYG03216.1"/>
    </source>
</evidence>
<dbReference type="Pfam" id="PF00069">
    <property type="entry name" value="Pkinase"/>
    <property type="match status" value="1"/>
</dbReference>
<dbReference type="InterPro" id="IPR008271">
    <property type="entry name" value="Ser/Thr_kinase_AS"/>
</dbReference>
<dbReference type="InterPro" id="IPR011009">
    <property type="entry name" value="Kinase-like_dom_sf"/>
</dbReference>
<dbReference type="EMBL" id="JEME01002768">
    <property type="protein sequence ID" value="KYG03216.1"/>
    <property type="molecule type" value="Genomic_DNA"/>
</dbReference>
<evidence type="ECO:0000256" key="3">
    <source>
        <dbReference type="ARBA" id="ARBA00022777"/>
    </source>
</evidence>
<dbReference type="SUPFAM" id="SSF56112">
    <property type="entry name" value="Protein kinase-like (PK-like)"/>
    <property type="match status" value="1"/>
</dbReference>
<dbReference type="AlphaFoldDB" id="A0A150TF16"/>
<dbReference type="Gene3D" id="1.10.510.10">
    <property type="entry name" value="Transferase(Phosphotransferase) domain 1"/>
    <property type="match status" value="1"/>
</dbReference>
<feature type="binding site" evidence="5">
    <location>
        <position position="73"/>
    </location>
    <ligand>
        <name>ATP</name>
        <dbReference type="ChEBI" id="CHEBI:30616"/>
    </ligand>
</feature>
<evidence type="ECO:0000259" key="7">
    <source>
        <dbReference type="PROSITE" id="PS50011"/>
    </source>
</evidence>
<dbReference type="InterPro" id="IPR017441">
    <property type="entry name" value="Protein_kinase_ATP_BS"/>
</dbReference>
<evidence type="ECO:0000256" key="6">
    <source>
        <dbReference type="SAM" id="Coils"/>
    </source>
</evidence>
<keyword evidence="2 5" id="KW-0547">Nucleotide-binding</keyword>
<dbReference type="PROSITE" id="PS00108">
    <property type="entry name" value="PROTEIN_KINASE_ST"/>
    <property type="match status" value="1"/>
</dbReference>
<dbReference type="Gene3D" id="3.30.200.20">
    <property type="entry name" value="Phosphorylase Kinase, domain 1"/>
    <property type="match status" value="1"/>
</dbReference>
<keyword evidence="4 5" id="KW-0067">ATP-binding</keyword>
<protein>
    <recommendedName>
        <fullName evidence="7">Protein kinase domain-containing protein</fullName>
    </recommendedName>
</protein>
<keyword evidence="6" id="KW-0175">Coiled coil</keyword>
<evidence type="ECO:0000256" key="2">
    <source>
        <dbReference type="ARBA" id="ARBA00022741"/>
    </source>
</evidence>
<name>A0A150TF16_SORCE</name>
<keyword evidence="1" id="KW-0808">Transferase</keyword>
<dbReference type="GO" id="GO:0004674">
    <property type="term" value="F:protein serine/threonine kinase activity"/>
    <property type="evidence" value="ECO:0007669"/>
    <property type="project" value="TreeGrafter"/>
</dbReference>
<dbReference type="Proteomes" id="UP000075502">
    <property type="component" value="Unassembled WGS sequence"/>
</dbReference>
<dbReference type="PROSITE" id="PS50011">
    <property type="entry name" value="PROTEIN_KINASE_DOM"/>
    <property type="match status" value="1"/>
</dbReference>
<keyword evidence="3" id="KW-0418">Kinase</keyword>
<evidence type="ECO:0000256" key="1">
    <source>
        <dbReference type="ARBA" id="ARBA00022679"/>
    </source>
</evidence>